<dbReference type="GO" id="GO:0006276">
    <property type="term" value="P:plasmid maintenance"/>
    <property type="evidence" value="ECO:0007669"/>
    <property type="project" value="InterPro"/>
</dbReference>
<keyword evidence="5" id="KW-0804">Transcription</keyword>
<dbReference type="InterPro" id="IPR011067">
    <property type="entry name" value="Plasmid_toxin/cell-grow_inhib"/>
</dbReference>
<dbReference type="AlphaFoldDB" id="A0A062VQ48"/>
<accession>A0A062VQ48</accession>
<name>A0A062VQ48_9PROT</name>
<dbReference type="Proteomes" id="UP000027100">
    <property type="component" value="Unassembled WGS sequence"/>
</dbReference>
<evidence type="ECO:0000256" key="3">
    <source>
        <dbReference type="ARBA" id="ARBA00022491"/>
    </source>
</evidence>
<comment type="caution">
    <text evidence="8">The sequence shown here is derived from an EMBL/GenBank/DDBJ whole genome shotgun (WGS) entry which is preliminary data.</text>
</comment>
<evidence type="ECO:0000313" key="9">
    <source>
        <dbReference type="Proteomes" id="UP000027100"/>
    </source>
</evidence>
<evidence type="ECO:0000256" key="5">
    <source>
        <dbReference type="ARBA" id="ARBA00023163"/>
    </source>
</evidence>
<dbReference type="Pfam" id="PF01845">
    <property type="entry name" value="CcdB"/>
    <property type="match status" value="1"/>
</dbReference>
<dbReference type="SUPFAM" id="SSF50118">
    <property type="entry name" value="Cell growth inhibitor/plasmid maintenance toxic component"/>
    <property type="match status" value="1"/>
</dbReference>
<dbReference type="Gene3D" id="2.30.30.110">
    <property type="match status" value="1"/>
</dbReference>
<dbReference type="InterPro" id="IPR002712">
    <property type="entry name" value="CcdB"/>
</dbReference>
<gene>
    <name evidence="8" type="ORF">HPO_00355</name>
</gene>
<evidence type="ECO:0000313" key="8">
    <source>
        <dbReference type="EMBL" id="KDA00434.1"/>
    </source>
</evidence>
<sequence>MAVFSVHRIRQTAQRVVVLQYPGLDTGPALMVAPLYPAEAKLELEVVTPRVEIGGEAFLVATHLMAAVHRGDLGAAETSLAAYEYPIAKAINRLFFGI</sequence>
<comment type="similarity">
    <text evidence="1">Belongs to the CcdB toxin family.</text>
</comment>
<dbReference type="PATRIC" id="fig|1280954.3.peg.75"/>
<dbReference type="EMBL" id="ARYM01000001">
    <property type="protein sequence ID" value="KDA00434.1"/>
    <property type="molecule type" value="Genomic_DNA"/>
</dbReference>
<dbReference type="STRING" id="1280954.HPO_00355"/>
<protein>
    <recommendedName>
        <fullName evidence="2">Toxin CcdB</fullName>
    </recommendedName>
    <alternativeName>
        <fullName evidence="7">Cytotoxic protein CcdB</fullName>
    </alternativeName>
    <alternativeName>
        <fullName evidence="6">Protein LetD</fullName>
    </alternativeName>
</protein>
<dbReference type="RefSeq" id="WP_051612111.1">
    <property type="nucleotide sequence ID" value="NZ_ARYM01000001.1"/>
</dbReference>
<keyword evidence="4" id="KW-0805">Transcription regulation</keyword>
<dbReference type="GO" id="GO:0008657">
    <property type="term" value="F:DNA topoisomerase type II (double strand cut, ATP-hydrolyzing) inhibitor activity"/>
    <property type="evidence" value="ECO:0007669"/>
    <property type="project" value="InterPro"/>
</dbReference>
<evidence type="ECO:0000256" key="6">
    <source>
        <dbReference type="ARBA" id="ARBA00029628"/>
    </source>
</evidence>
<reference evidence="8 9" key="1">
    <citation type="journal article" date="2014" name="Antonie Van Leeuwenhoek">
        <title>Hyphomonas beringensis sp. nov. and Hyphomonas chukchiensis sp. nov., isolated from surface seawater of the Bering Sea and Chukchi Sea.</title>
        <authorList>
            <person name="Li C."/>
            <person name="Lai Q."/>
            <person name="Li G."/>
            <person name="Dong C."/>
            <person name="Wang J."/>
            <person name="Liao Y."/>
            <person name="Shao Z."/>
        </authorList>
    </citation>
    <scope>NUCLEOTIDE SEQUENCE [LARGE SCALE GENOMIC DNA]</scope>
    <source>
        <strain evidence="8 9">PS728</strain>
    </source>
</reference>
<keyword evidence="3" id="KW-0678">Repressor</keyword>
<dbReference type="OrthoDB" id="9813510at2"/>
<proteinExistence type="inferred from homology"/>
<keyword evidence="9" id="KW-1185">Reference proteome</keyword>
<evidence type="ECO:0000256" key="4">
    <source>
        <dbReference type="ARBA" id="ARBA00023015"/>
    </source>
</evidence>
<organism evidence="8 9">
    <name type="scientific">Hyphomonas polymorpha PS728</name>
    <dbReference type="NCBI Taxonomy" id="1280954"/>
    <lineage>
        <taxon>Bacteria</taxon>
        <taxon>Pseudomonadati</taxon>
        <taxon>Pseudomonadota</taxon>
        <taxon>Alphaproteobacteria</taxon>
        <taxon>Hyphomonadales</taxon>
        <taxon>Hyphomonadaceae</taxon>
        <taxon>Hyphomonas</taxon>
    </lineage>
</organism>
<evidence type="ECO:0000256" key="2">
    <source>
        <dbReference type="ARBA" id="ARBA00015075"/>
    </source>
</evidence>
<evidence type="ECO:0000256" key="7">
    <source>
        <dbReference type="ARBA" id="ARBA00033135"/>
    </source>
</evidence>
<evidence type="ECO:0000256" key="1">
    <source>
        <dbReference type="ARBA" id="ARBA00005230"/>
    </source>
</evidence>